<proteinExistence type="inferred from homology"/>
<comment type="similarity">
    <text evidence="2">Belongs to the GtrA family.</text>
</comment>
<dbReference type="InterPro" id="IPR007267">
    <property type="entry name" value="GtrA_DPMS_TM"/>
</dbReference>
<gene>
    <name evidence="8" type="ORF">Aple_042660</name>
</gene>
<keyword evidence="3 6" id="KW-0812">Transmembrane</keyword>
<evidence type="ECO:0000256" key="2">
    <source>
        <dbReference type="ARBA" id="ARBA00009399"/>
    </source>
</evidence>
<accession>A0A5M3XKA5</accession>
<comment type="caution">
    <text evidence="8">The sequence shown here is derived from an EMBL/GenBank/DDBJ whole genome shotgun (WGS) entry which is preliminary data.</text>
</comment>
<comment type="subcellular location">
    <subcellularLocation>
        <location evidence="1">Membrane</location>
        <topology evidence="1">Multi-pass membrane protein</topology>
    </subcellularLocation>
</comment>
<keyword evidence="9" id="KW-1185">Reference proteome</keyword>
<evidence type="ECO:0000313" key="9">
    <source>
        <dbReference type="Proteomes" id="UP000377595"/>
    </source>
</evidence>
<evidence type="ECO:0000259" key="7">
    <source>
        <dbReference type="Pfam" id="PF04138"/>
    </source>
</evidence>
<evidence type="ECO:0000256" key="4">
    <source>
        <dbReference type="ARBA" id="ARBA00022989"/>
    </source>
</evidence>
<dbReference type="Pfam" id="PF04138">
    <property type="entry name" value="GtrA_DPMS_TM"/>
    <property type="match status" value="1"/>
</dbReference>
<feature type="transmembrane region" description="Helical" evidence="6">
    <location>
        <begin position="21"/>
        <end position="39"/>
    </location>
</feature>
<dbReference type="PANTHER" id="PTHR38459">
    <property type="entry name" value="PROPHAGE BACTOPRENOL-LINKED GLUCOSE TRANSLOCASE HOMOLOG"/>
    <property type="match status" value="1"/>
</dbReference>
<keyword evidence="4 6" id="KW-1133">Transmembrane helix</keyword>
<evidence type="ECO:0000256" key="5">
    <source>
        <dbReference type="ARBA" id="ARBA00023136"/>
    </source>
</evidence>
<keyword evidence="5 6" id="KW-0472">Membrane</keyword>
<dbReference type="Proteomes" id="UP000377595">
    <property type="component" value="Unassembled WGS sequence"/>
</dbReference>
<feature type="transmembrane region" description="Helical" evidence="6">
    <location>
        <begin position="114"/>
        <end position="134"/>
    </location>
</feature>
<dbReference type="GO" id="GO:0000271">
    <property type="term" value="P:polysaccharide biosynthetic process"/>
    <property type="evidence" value="ECO:0007669"/>
    <property type="project" value="InterPro"/>
</dbReference>
<name>A0A5M3XKA5_9ACTN</name>
<dbReference type="RefSeq" id="WP_155346367.1">
    <property type="nucleotide sequence ID" value="NZ_BAAAHM010000019.1"/>
</dbReference>
<organism evidence="8 9">
    <name type="scientific">Acrocarpospora pleiomorpha</name>
    <dbReference type="NCBI Taxonomy" id="90975"/>
    <lineage>
        <taxon>Bacteria</taxon>
        <taxon>Bacillati</taxon>
        <taxon>Actinomycetota</taxon>
        <taxon>Actinomycetes</taxon>
        <taxon>Streptosporangiales</taxon>
        <taxon>Streptosporangiaceae</taxon>
        <taxon>Acrocarpospora</taxon>
    </lineage>
</organism>
<feature type="transmembrane region" description="Helical" evidence="6">
    <location>
        <begin position="85"/>
        <end position="108"/>
    </location>
</feature>
<reference evidence="8 9" key="1">
    <citation type="submission" date="2019-10" db="EMBL/GenBank/DDBJ databases">
        <title>Whole genome shotgun sequence of Acrocarpospora pleiomorpha NBRC 16267.</title>
        <authorList>
            <person name="Ichikawa N."/>
            <person name="Kimura A."/>
            <person name="Kitahashi Y."/>
            <person name="Komaki H."/>
            <person name="Oguchi A."/>
        </authorList>
    </citation>
    <scope>NUCLEOTIDE SEQUENCE [LARGE SCALE GENOMIC DNA]</scope>
    <source>
        <strain evidence="8 9">NBRC 16267</strain>
    </source>
</reference>
<dbReference type="PANTHER" id="PTHR38459:SF1">
    <property type="entry name" value="PROPHAGE BACTOPRENOL-LINKED GLUCOSE TRANSLOCASE HOMOLOG"/>
    <property type="match status" value="1"/>
</dbReference>
<feature type="domain" description="GtrA/DPMS transmembrane" evidence="7">
    <location>
        <begin position="20"/>
        <end position="140"/>
    </location>
</feature>
<evidence type="ECO:0000313" key="8">
    <source>
        <dbReference type="EMBL" id="GES21370.1"/>
    </source>
</evidence>
<dbReference type="InterPro" id="IPR051401">
    <property type="entry name" value="GtrA_CellWall_Glycosyl"/>
</dbReference>
<evidence type="ECO:0000256" key="1">
    <source>
        <dbReference type="ARBA" id="ARBA00004141"/>
    </source>
</evidence>
<evidence type="ECO:0000256" key="6">
    <source>
        <dbReference type="SAM" id="Phobius"/>
    </source>
</evidence>
<dbReference type="EMBL" id="BLAF01000023">
    <property type="protein sequence ID" value="GES21370.1"/>
    <property type="molecule type" value="Genomic_DNA"/>
</dbReference>
<dbReference type="OrthoDB" id="9807815at2"/>
<sequence length="163" mass="17862">MRSAHAVFGRLRLLARELTTFGMIGAVAFVISVPGANVLRYGVGLGPLTSVVLATVVASVFTYYAHRYWTWRSRGSSGHMQEFALFAMFNGIGLLIQVLCVGFTEYTLRLSNPVALNTANTMGVAAGTLFRFWAYRKWVFLPVTVKEKPAIPELAAESEGPAR</sequence>
<feature type="transmembrane region" description="Helical" evidence="6">
    <location>
        <begin position="45"/>
        <end position="64"/>
    </location>
</feature>
<protein>
    <submittedName>
        <fullName evidence="8">Membrane protein</fullName>
    </submittedName>
</protein>
<dbReference type="GO" id="GO:0005886">
    <property type="term" value="C:plasma membrane"/>
    <property type="evidence" value="ECO:0007669"/>
    <property type="project" value="TreeGrafter"/>
</dbReference>
<dbReference type="AlphaFoldDB" id="A0A5M3XKA5"/>
<evidence type="ECO:0000256" key="3">
    <source>
        <dbReference type="ARBA" id="ARBA00022692"/>
    </source>
</evidence>